<proteinExistence type="predicted"/>
<dbReference type="SUPFAM" id="SSF53756">
    <property type="entry name" value="UDP-Glycosyltransferase/glycogen phosphorylase"/>
    <property type="match status" value="1"/>
</dbReference>
<evidence type="ECO:0000313" key="3">
    <source>
        <dbReference type="EMBL" id="HGW92190.1"/>
    </source>
</evidence>
<dbReference type="EMBL" id="DTHG01000083">
    <property type="protein sequence ID" value="HGW92190.1"/>
    <property type="molecule type" value="Genomic_DNA"/>
</dbReference>
<dbReference type="AlphaFoldDB" id="A0A7C4UGP4"/>
<dbReference type="GO" id="GO:0009244">
    <property type="term" value="P:lipopolysaccharide core region biosynthetic process"/>
    <property type="evidence" value="ECO:0007669"/>
    <property type="project" value="TreeGrafter"/>
</dbReference>
<protein>
    <submittedName>
        <fullName evidence="3">Glycosyltransferase family 9 protein</fullName>
    </submittedName>
</protein>
<dbReference type="GO" id="GO:0005829">
    <property type="term" value="C:cytosol"/>
    <property type="evidence" value="ECO:0007669"/>
    <property type="project" value="TreeGrafter"/>
</dbReference>
<dbReference type="CDD" id="cd03789">
    <property type="entry name" value="GT9_LPS_heptosyltransferase"/>
    <property type="match status" value="1"/>
</dbReference>
<dbReference type="InterPro" id="IPR002201">
    <property type="entry name" value="Glyco_trans_9"/>
</dbReference>
<evidence type="ECO:0000256" key="1">
    <source>
        <dbReference type="ARBA" id="ARBA00022676"/>
    </source>
</evidence>
<name>A0A7C4UGP4_UNCW3</name>
<dbReference type="PANTHER" id="PTHR30160">
    <property type="entry name" value="TETRAACYLDISACCHARIDE 4'-KINASE-RELATED"/>
    <property type="match status" value="1"/>
</dbReference>
<accession>A0A7C4UGP4</accession>
<dbReference type="GO" id="GO:0008713">
    <property type="term" value="F:ADP-heptose-lipopolysaccharide heptosyltransferase activity"/>
    <property type="evidence" value="ECO:0007669"/>
    <property type="project" value="TreeGrafter"/>
</dbReference>
<comment type="caution">
    <text evidence="3">The sequence shown here is derived from an EMBL/GenBank/DDBJ whole genome shotgun (WGS) entry which is preliminary data.</text>
</comment>
<evidence type="ECO:0000256" key="2">
    <source>
        <dbReference type="ARBA" id="ARBA00022679"/>
    </source>
</evidence>
<keyword evidence="2 3" id="KW-0808">Transferase</keyword>
<organism evidence="3">
    <name type="scientific">candidate division WOR-3 bacterium</name>
    <dbReference type="NCBI Taxonomy" id="2052148"/>
    <lineage>
        <taxon>Bacteria</taxon>
        <taxon>Bacteria division WOR-3</taxon>
    </lineage>
</organism>
<dbReference type="Gene3D" id="3.40.50.2000">
    <property type="entry name" value="Glycogen Phosphorylase B"/>
    <property type="match status" value="2"/>
</dbReference>
<reference evidence="3" key="1">
    <citation type="journal article" date="2020" name="mSystems">
        <title>Genome- and Community-Level Interaction Insights into Carbon Utilization and Element Cycling Functions of Hydrothermarchaeota in Hydrothermal Sediment.</title>
        <authorList>
            <person name="Zhou Z."/>
            <person name="Liu Y."/>
            <person name="Xu W."/>
            <person name="Pan J."/>
            <person name="Luo Z.H."/>
            <person name="Li M."/>
        </authorList>
    </citation>
    <scope>NUCLEOTIDE SEQUENCE [LARGE SCALE GENOMIC DNA]</scope>
    <source>
        <strain evidence="3">SpSt-780</strain>
    </source>
</reference>
<dbReference type="Pfam" id="PF01075">
    <property type="entry name" value="Glyco_transf_9"/>
    <property type="match status" value="1"/>
</dbReference>
<dbReference type="InterPro" id="IPR051199">
    <property type="entry name" value="LPS_LOS_Heptosyltrfase"/>
</dbReference>
<keyword evidence="1" id="KW-0328">Glycosyltransferase</keyword>
<sequence length="359" mass="41704">MSGIIKYLINLIGCLIEKFNISHPPSLNIKKICVIIWGGIGDGILFLPSISALRKRFFDKKIYCIVQRKELIPLLSDYCDDVFYREGFENSDIKGFFRIFLLLKKIKPELVISNAPNPEFISGFIPYLSGAKFRIGSAESYRGFFLNIKYKKPEGLDIERNLKILNLLGIREKDYFVKIDEPKRFFQGDFIIAIHPGSGRGMYYKRWDKENFLRLAELLINKGFNIIIVGSDEEYEEIKFLEENLKEKNNFLGFKKAKDIKELISIIKGVNMVVSNDSLIPHIASILKIPSITIFGPSDEKRYGSFYDKSVIVKSDIYCRPCNRKRMPRCKEIKCLKYIKVEDVYEKVLSLYNILYTNK</sequence>
<gene>
    <name evidence="3" type="ORF">ENV67_06600</name>
</gene>